<dbReference type="AlphaFoldDB" id="A0A923PLT2"/>
<sequence>MTFGERVLHYHFQTLQPDWSLPAGVDLIFPYHAPDTQATMTAFYHKFFADARPRIFVMGINPGRFGAGVTGVPFTGPKTLREACAIEHPFTSRPELSSEFIYRWIDAMGGPEAFYRDFYITSACPLGFTKDGKNYNYYDSKALQAAVLPHIIANFEAQLAFGGRRDHLLVLGEGKNHAFITALNEQYGWFRQVIPLAHPRFVMQYKRRYLADYLERFVAASQLALEG</sequence>
<dbReference type="InterPro" id="IPR005122">
    <property type="entry name" value="Uracil-DNA_glycosylase-like"/>
</dbReference>
<comment type="caution">
    <text evidence="2">The sequence shown here is derived from an EMBL/GenBank/DDBJ whole genome shotgun (WGS) entry which is preliminary data.</text>
</comment>
<name>A0A923PLT2_9BACT</name>
<reference evidence="2" key="1">
    <citation type="submission" date="2020-08" db="EMBL/GenBank/DDBJ databases">
        <title>Lewinella bacteria from marine environments.</title>
        <authorList>
            <person name="Zhong Y."/>
        </authorList>
    </citation>
    <scope>NUCLEOTIDE SEQUENCE</scope>
    <source>
        <strain evidence="2">KCTC 42187</strain>
    </source>
</reference>
<dbReference type="Gene3D" id="3.40.470.10">
    <property type="entry name" value="Uracil-DNA glycosylase-like domain"/>
    <property type="match status" value="1"/>
</dbReference>
<evidence type="ECO:0000259" key="1">
    <source>
        <dbReference type="Pfam" id="PF03167"/>
    </source>
</evidence>
<gene>
    <name evidence="2" type="ORF">H9S92_11480</name>
</gene>
<accession>A0A923PLT2</accession>
<proteinExistence type="predicted"/>
<evidence type="ECO:0000313" key="2">
    <source>
        <dbReference type="EMBL" id="MBC6994790.1"/>
    </source>
</evidence>
<dbReference type="SUPFAM" id="SSF52141">
    <property type="entry name" value="Uracil-DNA glycosylase-like"/>
    <property type="match status" value="1"/>
</dbReference>
<dbReference type="RefSeq" id="WP_187466862.1">
    <property type="nucleotide sequence ID" value="NZ_JACSIT010000104.1"/>
</dbReference>
<protein>
    <submittedName>
        <fullName evidence="2">DUF4918 family protein</fullName>
    </submittedName>
</protein>
<dbReference type="Pfam" id="PF03167">
    <property type="entry name" value="UDG"/>
    <property type="match status" value="1"/>
</dbReference>
<dbReference type="InterPro" id="IPR032579">
    <property type="entry name" value="Phe_SMUG2-like"/>
</dbReference>
<evidence type="ECO:0000313" key="3">
    <source>
        <dbReference type="Proteomes" id="UP000650081"/>
    </source>
</evidence>
<dbReference type="Proteomes" id="UP000650081">
    <property type="component" value="Unassembled WGS sequence"/>
</dbReference>
<organism evidence="2 3">
    <name type="scientific">Neolewinella lacunae</name>
    <dbReference type="NCBI Taxonomy" id="1517758"/>
    <lineage>
        <taxon>Bacteria</taxon>
        <taxon>Pseudomonadati</taxon>
        <taxon>Bacteroidota</taxon>
        <taxon>Saprospiria</taxon>
        <taxon>Saprospirales</taxon>
        <taxon>Lewinellaceae</taxon>
        <taxon>Neolewinella</taxon>
    </lineage>
</organism>
<dbReference type="EMBL" id="JACSIT010000104">
    <property type="protein sequence ID" value="MBC6994790.1"/>
    <property type="molecule type" value="Genomic_DNA"/>
</dbReference>
<feature type="domain" description="Uracil-DNA glycosylase-like" evidence="1">
    <location>
        <begin position="47"/>
        <end position="215"/>
    </location>
</feature>
<dbReference type="CDD" id="cd19375">
    <property type="entry name" value="UDG-F3-like_SMUG2"/>
    <property type="match status" value="1"/>
</dbReference>
<keyword evidence="3" id="KW-1185">Reference proteome</keyword>
<dbReference type="InterPro" id="IPR036895">
    <property type="entry name" value="Uracil-DNA_glycosylase-like_sf"/>
</dbReference>